<proteinExistence type="predicted"/>
<keyword evidence="6" id="KW-0902">Two-component regulatory system</keyword>
<evidence type="ECO:0000313" key="9">
    <source>
        <dbReference type="EMBL" id="SKB82312.1"/>
    </source>
</evidence>
<reference evidence="9 10" key="1">
    <citation type="submission" date="2017-02" db="EMBL/GenBank/DDBJ databases">
        <authorList>
            <person name="Peterson S.W."/>
        </authorList>
    </citation>
    <scope>NUCLEOTIDE SEQUENCE [LARGE SCALE GENOMIC DNA]</scope>
    <source>
        <strain evidence="9 10">DSM 22899</strain>
    </source>
</reference>
<dbReference type="Pfam" id="PF08448">
    <property type="entry name" value="PAS_4"/>
    <property type="match status" value="1"/>
</dbReference>
<dbReference type="EMBL" id="FUYS01000009">
    <property type="protein sequence ID" value="SKB82312.1"/>
    <property type="molecule type" value="Genomic_DNA"/>
</dbReference>
<protein>
    <recommendedName>
        <fullName evidence="2">histidine kinase</fullName>
        <ecNumber evidence="2">2.7.13.3</ecNumber>
    </recommendedName>
</protein>
<dbReference type="Gene3D" id="3.30.565.10">
    <property type="entry name" value="Histidine kinase-like ATPase, C-terminal domain"/>
    <property type="match status" value="1"/>
</dbReference>
<accession>A0A1T5EEA0</accession>
<dbReference type="Gene3D" id="1.10.287.130">
    <property type="match status" value="1"/>
</dbReference>
<dbReference type="PANTHER" id="PTHR45453:SF1">
    <property type="entry name" value="PHOSPHATE REGULON SENSOR PROTEIN PHOR"/>
    <property type="match status" value="1"/>
</dbReference>
<feature type="domain" description="Histidine kinase" evidence="8">
    <location>
        <begin position="281"/>
        <end position="497"/>
    </location>
</feature>
<dbReference type="SMART" id="SM00387">
    <property type="entry name" value="HATPase_c"/>
    <property type="match status" value="1"/>
</dbReference>
<evidence type="ECO:0000256" key="3">
    <source>
        <dbReference type="ARBA" id="ARBA00022553"/>
    </source>
</evidence>
<sequence length="497" mass="57058">MRQQVIDNAASLYKDPIPVPFLFPRYPEKIHYPLIEGTSYRYDGIAEGLFTLDKNWRCIYASTSFLRLLDKKSHDLVGSQVWEIFPELEATALGSIYKCSMHDGMPRILVDYIPAFSGWFRVSITPTAEGIDTIIQHHTKSTSERHPSYTSEEKYRTLFNSIDESFCLVEVLFDTYNRPYDYRFLETNEAFKQQTDIENAVGRTMREIAPLHENHWFEIYGHVALTGESIRFENHAEQLHRWYEVYAFRMGAAEQRQVAILFKDITERKRMEHLKDDFISTASHELNTPLTGIKAYTQLLTRELQKAGDKRNTALAKKLHHHVERMVNLVNNLLDTSNITKGEFPLTKERFDINDLVGERINEFRLLNQYHQIILNTKPVRPVFADRQRIGQALGNIITNAIKYSPPTGKITVSVSDVDEKFLKISIEDHGVGIPAPSLTNVFDRFFRAGSADMPTYPGMGLGLYITAQIIKHHGGTITADNKPDKGAVFSFTLPYD</sequence>
<keyword evidence="7" id="KW-0472">Membrane</keyword>
<evidence type="ECO:0000256" key="5">
    <source>
        <dbReference type="ARBA" id="ARBA00022777"/>
    </source>
</evidence>
<dbReference type="FunFam" id="3.30.565.10:FF:000006">
    <property type="entry name" value="Sensor histidine kinase WalK"/>
    <property type="match status" value="1"/>
</dbReference>
<dbReference type="STRING" id="623280.SAMN05660226_03279"/>
<dbReference type="InterPro" id="IPR005467">
    <property type="entry name" value="His_kinase_dom"/>
</dbReference>
<organism evidence="9 10">
    <name type="scientific">Parapedobacter luteus</name>
    <dbReference type="NCBI Taxonomy" id="623280"/>
    <lineage>
        <taxon>Bacteria</taxon>
        <taxon>Pseudomonadati</taxon>
        <taxon>Bacteroidota</taxon>
        <taxon>Sphingobacteriia</taxon>
        <taxon>Sphingobacteriales</taxon>
        <taxon>Sphingobacteriaceae</taxon>
        <taxon>Parapedobacter</taxon>
    </lineage>
</organism>
<dbReference type="RefSeq" id="WP_079717934.1">
    <property type="nucleotide sequence ID" value="NZ_FUYS01000009.1"/>
</dbReference>
<dbReference type="InterPro" id="IPR003661">
    <property type="entry name" value="HisK_dim/P_dom"/>
</dbReference>
<keyword evidence="5" id="KW-0418">Kinase</keyword>
<dbReference type="GO" id="GO:0005886">
    <property type="term" value="C:plasma membrane"/>
    <property type="evidence" value="ECO:0007669"/>
    <property type="project" value="TreeGrafter"/>
</dbReference>
<dbReference type="Gene3D" id="3.30.450.20">
    <property type="entry name" value="PAS domain"/>
    <property type="match status" value="2"/>
</dbReference>
<dbReference type="CDD" id="cd00075">
    <property type="entry name" value="HATPase"/>
    <property type="match status" value="1"/>
</dbReference>
<dbReference type="SUPFAM" id="SSF47384">
    <property type="entry name" value="Homodimeric domain of signal transducing histidine kinase"/>
    <property type="match status" value="1"/>
</dbReference>
<dbReference type="InterPro" id="IPR035965">
    <property type="entry name" value="PAS-like_dom_sf"/>
</dbReference>
<dbReference type="InterPro" id="IPR050351">
    <property type="entry name" value="BphY/WalK/GraS-like"/>
</dbReference>
<dbReference type="InterPro" id="IPR036097">
    <property type="entry name" value="HisK_dim/P_sf"/>
</dbReference>
<dbReference type="InterPro" id="IPR003594">
    <property type="entry name" value="HATPase_dom"/>
</dbReference>
<dbReference type="PROSITE" id="PS50109">
    <property type="entry name" value="HIS_KIN"/>
    <property type="match status" value="1"/>
</dbReference>
<evidence type="ECO:0000256" key="2">
    <source>
        <dbReference type="ARBA" id="ARBA00012438"/>
    </source>
</evidence>
<keyword evidence="4" id="KW-0808">Transferase</keyword>
<evidence type="ECO:0000256" key="7">
    <source>
        <dbReference type="ARBA" id="ARBA00023136"/>
    </source>
</evidence>
<dbReference type="AlphaFoldDB" id="A0A1T5EEA0"/>
<keyword evidence="10" id="KW-1185">Reference proteome</keyword>
<dbReference type="GO" id="GO:0016036">
    <property type="term" value="P:cellular response to phosphate starvation"/>
    <property type="evidence" value="ECO:0007669"/>
    <property type="project" value="TreeGrafter"/>
</dbReference>
<dbReference type="Pfam" id="PF02518">
    <property type="entry name" value="HATPase_c"/>
    <property type="match status" value="1"/>
</dbReference>
<dbReference type="GO" id="GO:0000155">
    <property type="term" value="F:phosphorelay sensor kinase activity"/>
    <property type="evidence" value="ECO:0007669"/>
    <property type="project" value="InterPro"/>
</dbReference>
<dbReference type="InterPro" id="IPR013656">
    <property type="entry name" value="PAS_4"/>
</dbReference>
<dbReference type="CDD" id="cd00082">
    <property type="entry name" value="HisKA"/>
    <property type="match status" value="1"/>
</dbReference>
<dbReference type="GO" id="GO:0004721">
    <property type="term" value="F:phosphoprotein phosphatase activity"/>
    <property type="evidence" value="ECO:0007669"/>
    <property type="project" value="TreeGrafter"/>
</dbReference>
<name>A0A1T5EEA0_9SPHI</name>
<dbReference type="OrthoDB" id="9813151at2"/>
<dbReference type="InterPro" id="IPR004358">
    <property type="entry name" value="Sig_transdc_His_kin-like_C"/>
</dbReference>
<comment type="catalytic activity">
    <reaction evidence="1">
        <text>ATP + protein L-histidine = ADP + protein N-phospho-L-histidine.</text>
        <dbReference type="EC" id="2.7.13.3"/>
    </reaction>
</comment>
<dbReference type="SMART" id="SM00388">
    <property type="entry name" value="HisKA"/>
    <property type="match status" value="1"/>
</dbReference>
<evidence type="ECO:0000256" key="6">
    <source>
        <dbReference type="ARBA" id="ARBA00023012"/>
    </source>
</evidence>
<evidence type="ECO:0000259" key="8">
    <source>
        <dbReference type="PROSITE" id="PS50109"/>
    </source>
</evidence>
<dbReference type="SUPFAM" id="SSF55785">
    <property type="entry name" value="PYP-like sensor domain (PAS domain)"/>
    <property type="match status" value="2"/>
</dbReference>
<dbReference type="Proteomes" id="UP000190541">
    <property type="component" value="Unassembled WGS sequence"/>
</dbReference>
<dbReference type="InterPro" id="IPR036890">
    <property type="entry name" value="HATPase_C_sf"/>
</dbReference>
<evidence type="ECO:0000256" key="4">
    <source>
        <dbReference type="ARBA" id="ARBA00022679"/>
    </source>
</evidence>
<evidence type="ECO:0000256" key="1">
    <source>
        <dbReference type="ARBA" id="ARBA00000085"/>
    </source>
</evidence>
<keyword evidence="3" id="KW-0597">Phosphoprotein</keyword>
<gene>
    <name evidence="9" type="ORF">SAMN05660226_03279</name>
</gene>
<dbReference type="EC" id="2.7.13.3" evidence="2"/>
<evidence type="ECO:0000313" key="10">
    <source>
        <dbReference type="Proteomes" id="UP000190541"/>
    </source>
</evidence>
<dbReference type="InterPro" id="IPR000014">
    <property type="entry name" value="PAS"/>
</dbReference>
<dbReference type="PRINTS" id="PR00344">
    <property type="entry name" value="BCTRLSENSOR"/>
</dbReference>
<dbReference type="Pfam" id="PF00512">
    <property type="entry name" value="HisKA"/>
    <property type="match status" value="1"/>
</dbReference>
<dbReference type="SUPFAM" id="SSF55874">
    <property type="entry name" value="ATPase domain of HSP90 chaperone/DNA topoisomerase II/histidine kinase"/>
    <property type="match status" value="1"/>
</dbReference>
<dbReference type="PANTHER" id="PTHR45453">
    <property type="entry name" value="PHOSPHATE REGULON SENSOR PROTEIN PHOR"/>
    <property type="match status" value="1"/>
</dbReference>
<dbReference type="CDD" id="cd00130">
    <property type="entry name" value="PAS"/>
    <property type="match status" value="1"/>
</dbReference>